<dbReference type="AlphaFoldDB" id="A0AA39NEA6"/>
<organism evidence="2 3">
    <name type="scientific">Armillaria novae-zelandiae</name>
    <dbReference type="NCBI Taxonomy" id="153914"/>
    <lineage>
        <taxon>Eukaryota</taxon>
        <taxon>Fungi</taxon>
        <taxon>Dikarya</taxon>
        <taxon>Basidiomycota</taxon>
        <taxon>Agaricomycotina</taxon>
        <taxon>Agaricomycetes</taxon>
        <taxon>Agaricomycetidae</taxon>
        <taxon>Agaricales</taxon>
        <taxon>Marasmiineae</taxon>
        <taxon>Physalacriaceae</taxon>
        <taxon>Armillaria</taxon>
    </lineage>
</organism>
<feature type="chain" id="PRO_5041408899" description="Secreted protein" evidence="1">
    <location>
        <begin position="28"/>
        <end position="134"/>
    </location>
</feature>
<name>A0AA39NEA6_9AGAR</name>
<sequence>MRVRYWACMGKNAWLCLMRLCARQSHGRYDYFCPTTMKLPNGECTLTFLWYPWKFGGENGKGVREGTESRLELGPDFREDEWQEWFRAREEDNVKKTTSRAFSEERMNATRINFIIMLMATLVEAKTHQTHKNV</sequence>
<keyword evidence="1" id="KW-0732">Signal</keyword>
<protein>
    <recommendedName>
        <fullName evidence="4">Secreted protein</fullName>
    </recommendedName>
</protein>
<reference evidence="2" key="1">
    <citation type="submission" date="2023-06" db="EMBL/GenBank/DDBJ databases">
        <authorList>
            <consortium name="Lawrence Berkeley National Laboratory"/>
            <person name="Ahrendt S."/>
            <person name="Sahu N."/>
            <person name="Indic B."/>
            <person name="Wong-Bajracharya J."/>
            <person name="Merenyi Z."/>
            <person name="Ke H.-M."/>
            <person name="Monk M."/>
            <person name="Kocsube S."/>
            <person name="Drula E."/>
            <person name="Lipzen A."/>
            <person name="Balint B."/>
            <person name="Henrissat B."/>
            <person name="Andreopoulos B."/>
            <person name="Martin F.M."/>
            <person name="Harder C.B."/>
            <person name="Rigling D."/>
            <person name="Ford K.L."/>
            <person name="Foster G.D."/>
            <person name="Pangilinan J."/>
            <person name="Papanicolaou A."/>
            <person name="Barry K."/>
            <person name="LaButti K."/>
            <person name="Viragh M."/>
            <person name="Koriabine M."/>
            <person name="Yan M."/>
            <person name="Riley R."/>
            <person name="Champramary S."/>
            <person name="Plett K.L."/>
            <person name="Tsai I.J."/>
            <person name="Slot J."/>
            <person name="Sipos G."/>
            <person name="Plett J."/>
            <person name="Nagy L.G."/>
            <person name="Grigoriev I.V."/>
        </authorList>
    </citation>
    <scope>NUCLEOTIDE SEQUENCE</scope>
    <source>
        <strain evidence="2">ICMP 16352</strain>
    </source>
</reference>
<dbReference type="Proteomes" id="UP001175227">
    <property type="component" value="Unassembled WGS sequence"/>
</dbReference>
<evidence type="ECO:0008006" key="4">
    <source>
        <dbReference type="Google" id="ProtNLM"/>
    </source>
</evidence>
<proteinExistence type="predicted"/>
<evidence type="ECO:0000313" key="2">
    <source>
        <dbReference type="EMBL" id="KAK0464065.1"/>
    </source>
</evidence>
<accession>A0AA39NEA6</accession>
<feature type="signal peptide" evidence="1">
    <location>
        <begin position="1"/>
        <end position="27"/>
    </location>
</feature>
<evidence type="ECO:0000256" key="1">
    <source>
        <dbReference type="SAM" id="SignalP"/>
    </source>
</evidence>
<comment type="caution">
    <text evidence="2">The sequence shown here is derived from an EMBL/GenBank/DDBJ whole genome shotgun (WGS) entry which is preliminary data.</text>
</comment>
<evidence type="ECO:0000313" key="3">
    <source>
        <dbReference type="Proteomes" id="UP001175227"/>
    </source>
</evidence>
<keyword evidence="3" id="KW-1185">Reference proteome</keyword>
<gene>
    <name evidence="2" type="ORF">IW261DRAFT_1598790</name>
</gene>
<dbReference type="EMBL" id="JAUEPR010000103">
    <property type="protein sequence ID" value="KAK0464065.1"/>
    <property type="molecule type" value="Genomic_DNA"/>
</dbReference>